<dbReference type="Pfam" id="PF00905">
    <property type="entry name" value="Transpeptidase"/>
    <property type="match status" value="1"/>
</dbReference>
<dbReference type="Gene3D" id="3.30.450.330">
    <property type="match status" value="1"/>
</dbReference>
<evidence type="ECO:0000256" key="4">
    <source>
        <dbReference type="SAM" id="Phobius"/>
    </source>
</evidence>
<dbReference type="CDD" id="cd06575">
    <property type="entry name" value="PASTA_Pbp2x-like_2"/>
    <property type="match status" value="1"/>
</dbReference>
<dbReference type="Pfam" id="PF03717">
    <property type="entry name" value="PBP_dimer"/>
    <property type="match status" value="1"/>
</dbReference>
<dbReference type="Proteomes" id="UP000229307">
    <property type="component" value="Unassembled WGS sequence"/>
</dbReference>
<comment type="caution">
    <text evidence="6">The sequence shown here is derived from an EMBL/GenBank/DDBJ whole genome shotgun (WGS) entry which is preliminary data.</text>
</comment>
<dbReference type="Gene3D" id="3.40.710.10">
    <property type="entry name" value="DD-peptidase/beta-lactamase superfamily"/>
    <property type="match status" value="1"/>
</dbReference>
<name>A0A2M7SEM3_9BACT</name>
<evidence type="ECO:0000256" key="3">
    <source>
        <dbReference type="SAM" id="MobiDB-lite"/>
    </source>
</evidence>
<dbReference type="Gene3D" id="3.30.10.20">
    <property type="match status" value="1"/>
</dbReference>
<protein>
    <submittedName>
        <fullName evidence="6">Penicillin-binding protein</fullName>
    </submittedName>
</protein>
<dbReference type="InterPro" id="IPR050515">
    <property type="entry name" value="Beta-lactam/transpept"/>
</dbReference>
<evidence type="ECO:0000313" key="6">
    <source>
        <dbReference type="EMBL" id="PIZ17958.1"/>
    </source>
</evidence>
<evidence type="ECO:0000256" key="1">
    <source>
        <dbReference type="ARBA" id="ARBA00004370"/>
    </source>
</evidence>
<dbReference type="AlphaFoldDB" id="A0A2M7SEM3"/>
<reference evidence="7" key="1">
    <citation type="submission" date="2017-09" db="EMBL/GenBank/DDBJ databases">
        <title>Depth-based differentiation of microbial function through sediment-hosted aquifers and enrichment of novel symbionts in the deep terrestrial subsurface.</title>
        <authorList>
            <person name="Probst A.J."/>
            <person name="Ladd B."/>
            <person name="Jarett J.K."/>
            <person name="Geller-Mcgrath D.E."/>
            <person name="Sieber C.M.K."/>
            <person name="Emerson J.B."/>
            <person name="Anantharaman K."/>
            <person name="Thomas B.C."/>
            <person name="Malmstrom R."/>
            <person name="Stieglmeier M."/>
            <person name="Klingl A."/>
            <person name="Woyke T."/>
            <person name="Ryan C.M."/>
            <person name="Banfield J.F."/>
        </authorList>
    </citation>
    <scope>NUCLEOTIDE SEQUENCE [LARGE SCALE GENOMIC DNA]</scope>
</reference>
<dbReference type="PROSITE" id="PS51178">
    <property type="entry name" value="PASTA"/>
    <property type="match status" value="1"/>
</dbReference>
<dbReference type="GO" id="GO:0008658">
    <property type="term" value="F:penicillin binding"/>
    <property type="evidence" value="ECO:0007669"/>
    <property type="project" value="InterPro"/>
</dbReference>
<feature type="transmembrane region" description="Helical" evidence="4">
    <location>
        <begin position="12"/>
        <end position="31"/>
    </location>
</feature>
<dbReference type="SUPFAM" id="SSF56519">
    <property type="entry name" value="Penicillin binding protein dimerisation domain"/>
    <property type="match status" value="1"/>
</dbReference>
<dbReference type="EMBL" id="PFMR01000060">
    <property type="protein sequence ID" value="PIZ17958.1"/>
    <property type="molecule type" value="Genomic_DNA"/>
</dbReference>
<dbReference type="InterPro" id="IPR005311">
    <property type="entry name" value="PBP_dimer"/>
</dbReference>
<keyword evidence="4" id="KW-0812">Transmembrane</keyword>
<keyword evidence="2 4" id="KW-0472">Membrane</keyword>
<dbReference type="Gene3D" id="3.90.1310.10">
    <property type="entry name" value="Penicillin-binding protein 2a (Domain 2)"/>
    <property type="match status" value="1"/>
</dbReference>
<comment type="subcellular location">
    <subcellularLocation>
        <location evidence="1">Membrane</location>
    </subcellularLocation>
</comment>
<dbReference type="PANTHER" id="PTHR30627">
    <property type="entry name" value="PEPTIDOGLYCAN D,D-TRANSPEPTIDASE"/>
    <property type="match status" value="1"/>
</dbReference>
<keyword evidence="4" id="KW-1133">Transmembrane helix</keyword>
<feature type="compositionally biased region" description="Basic and acidic residues" evidence="3">
    <location>
        <begin position="650"/>
        <end position="666"/>
    </location>
</feature>
<accession>A0A2M7SEM3</accession>
<dbReference type="Pfam" id="PF03793">
    <property type="entry name" value="PASTA"/>
    <property type="match status" value="1"/>
</dbReference>
<evidence type="ECO:0000256" key="2">
    <source>
        <dbReference type="ARBA" id="ARBA00023136"/>
    </source>
</evidence>
<dbReference type="SUPFAM" id="SSF56601">
    <property type="entry name" value="beta-lactamase/transpeptidase-like"/>
    <property type="match status" value="1"/>
</dbReference>
<dbReference type="InterPro" id="IPR012338">
    <property type="entry name" value="Beta-lactam/transpept-like"/>
</dbReference>
<sequence length="694" mass="76895">MQEEPRRFRICTFVLTGLLIVLIGRLFYIQIIRHKHYLAMALEQQEDVVMLEPERGIIYSRNGSPMTINVEANSVYANPREIRDKIGTARRLSGILGADSGKLLGEFSKRNRSFAWVKRKISEEEKKKVEELDIKGIYFLNEPKRVYPGKEMASHILGFVGIDNRGLEGVEKSYDKFLKGTPVKAVIQKDGTGRNVFFRGGNQAEAEKGCDITLTIDEFIQHVSHEALSAAVRKSGAHAAAIIVMDPRTGEVLALADEPSFDPNNFQKYKPESWRNRAITDMFEPGSTFKIVTACAALEEGIARTGDRVNCENGTFKFEDRTIRDVHKYKILTFSEVVEYSSNIGITKIGMKIGRDKLYSYIRAFGFGEPTGMGLDGELSGLLRAPNRWSAVSIAAIPYGQEVSVTPIQMITAVSAIANGGMLMKPQIVKSIKDAGGRLVYEFKPAQVRQVVSQKTCDEITGMLEKAVENGTGTEARINGYRVAGKTGTAQKIDRITRAYHPDNFVSSFVGYFPAENPRVAIYVLVDEPKGEHYGGVVAGPVFRKVAQQLISYLGIQPEGRVSIGSVLNDSETAGVLRARAREPEPRIFSSGKMPDLKGMTLRAAVETMKRYTVKLEIRGSGKAVSQQPQPGAELGVGETVTVVFRHSQDAQVRESIEKREDESKSKVKSQNVKGKSEKQNVKSKTKNLKNAHF</sequence>
<proteinExistence type="predicted"/>
<evidence type="ECO:0000259" key="5">
    <source>
        <dbReference type="PROSITE" id="PS51178"/>
    </source>
</evidence>
<feature type="compositionally biased region" description="Basic residues" evidence="3">
    <location>
        <begin position="682"/>
        <end position="694"/>
    </location>
</feature>
<evidence type="ECO:0000313" key="7">
    <source>
        <dbReference type="Proteomes" id="UP000229307"/>
    </source>
</evidence>
<dbReference type="InterPro" id="IPR005543">
    <property type="entry name" value="PASTA_dom"/>
</dbReference>
<dbReference type="PANTHER" id="PTHR30627:SF1">
    <property type="entry name" value="PEPTIDOGLYCAN D,D-TRANSPEPTIDASE FTSI"/>
    <property type="match status" value="1"/>
</dbReference>
<dbReference type="GO" id="GO:0071555">
    <property type="term" value="P:cell wall organization"/>
    <property type="evidence" value="ECO:0007669"/>
    <property type="project" value="TreeGrafter"/>
</dbReference>
<feature type="domain" description="PASTA" evidence="5">
    <location>
        <begin position="588"/>
        <end position="649"/>
    </location>
</feature>
<dbReference type="InterPro" id="IPR001460">
    <property type="entry name" value="PCN-bd_Tpept"/>
</dbReference>
<organism evidence="6 7">
    <name type="scientific">Candidatus Desantisbacteria bacterium CG_4_10_14_0_8_um_filter_48_22</name>
    <dbReference type="NCBI Taxonomy" id="1974543"/>
    <lineage>
        <taxon>Bacteria</taxon>
        <taxon>Candidatus Desantisiibacteriota</taxon>
    </lineage>
</organism>
<gene>
    <name evidence="6" type="ORF">COY52_01920</name>
</gene>
<dbReference type="Gene3D" id="1.10.150.770">
    <property type="match status" value="1"/>
</dbReference>
<dbReference type="SUPFAM" id="SSF54184">
    <property type="entry name" value="Penicillin-binding protein 2x (pbp-2x), c-terminal domain"/>
    <property type="match status" value="1"/>
</dbReference>
<dbReference type="GO" id="GO:0005886">
    <property type="term" value="C:plasma membrane"/>
    <property type="evidence" value="ECO:0007669"/>
    <property type="project" value="TreeGrafter"/>
</dbReference>
<feature type="region of interest" description="Disordered" evidence="3">
    <location>
        <begin position="650"/>
        <end position="694"/>
    </location>
</feature>
<dbReference type="InterPro" id="IPR036138">
    <property type="entry name" value="PBP_dimer_sf"/>
</dbReference>